<feature type="region of interest" description="Disordered" evidence="1">
    <location>
        <begin position="221"/>
        <end position="241"/>
    </location>
</feature>
<reference evidence="4" key="1">
    <citation type="submission" date="2014-11" db="EMBL/GenBank/DDBJ databases">
        <authorList>
            <person name="Otto D Thomas"/>
            <person name="Naeem Raeece"/>
        </authorList>
    </citation>
    <scope>NUCLEOTIDE SEQUENCE</scope>
</reference>
<sequence>MRFFVSAAFFSVVSGFVPSPKLPSSVLRSRGNIRLAMNPEDMSALAETAQVVQAFHDSTTAASGMTEATSSSALNDLDSSNFLLSVAPRIFTPLDIFTKPLEYDKSDPAFSVIPQAQEFSLYEKLQFTWGWVNVALFTLLSVLFTVYNLLRWRAEEELKGLRTMVLKRTSIKSMGQKELQELEDLGARTAPVRLILGGDSIDTQEENRRYEEETRRAADFLKRKRGGKSDEDEAADKERRRRQAEIADVIEGVVFDD</sequence>
<dbReference type="EMBL" id="CDMZ01005052">
    <property type="protein sequence ID" value="CEM51791.1"/>
    <property type="molecule type" value="Genomic_DNA"/>
</dbReference>
<organism evidence="4">
    <name type="scientific">Chromera velia CCMP2878</name>
    <dbReference type="NCBI Taxonomy" id="1169474"/>
    <lineage>
        <taxon>Eukaryota</taxon>
        <taxon>Sar</taxon>
        <taxon>Alveolata</taxon>
        <taxon>Colpodellida</taxon>
        <taxon>Chromeraceae</taxon>
        <taxon>Chromera</taxon>
    </lineage>
</organism>
<dbReference type="AlphaFoldDB" id="A0A0G4I488"/>
<evidence type="ECO:0000256" key="1">
    <source>
        <dbReference type="SAM" id="MobiDB-lite"/>
    </source>
</evidence>
<accession>A0A0G4I488</accession>
<keyword evidence="2" id="KW-0812">Transmembrane</keyword>
<keyword evidence="2" id="KW-0472">Membrane</keyword>
<dbReference type="VEuPathDB" id="CryptoDB:Cvel_10862"/>
<proteinExistence type="predicted"/>
<feature type="transmembrane region" description="Helical" evidence="2">
    <location>
        <begin position="129"/>
        <end position="150"/>
    </location>
</feature>
<evidence type="ECO:0008006" key="5">
    <source>
        <dbReference type="Google" id="ProtNLM"/>
    </source>
</evidence>
<feature type="chain" id="PRO_5012655618" description="Transmembrane protein" evidence="3">
    <location>
        <begin position="16"/>
        <end position="257"/>
    </location>
</feature>
<keyword evidence="2" id="KW-1133">Transmembrane helix</keyword>
<name>A0A0G4I488_9ALVE</name>
<protein>
    <recommendedName>
        <fullName evidence="5">Transmembrane protein</fullName>
    </recommendedName>
</protein>
<gene>
    <name evidence="4" type="ORF">Cvel_10862</name>
</gene>
<feature type="signal peptide" evidence="3">
    <location>
        <begin position="1"/>
        <end position="15"/>
    </location>
</feature>
<evidence type="ECO:0000256" key="2">
    <source>
        <dbReference type="SAM" id="Phobius"/>
    </source>
</evidence>
<evidence type="ECO:0000313" key="4">
    <source>
        <dbReference type="EMBL" id="CEM51791.1"/>
    </source>
</evidence>
<keyword evidence="3" id="KW-0732">Signal</keyword>
<evidence type="ECO:0000256" key="3">
    <source>
        <dbReference type="SAM" id="SignalP"/>
    </source>
</evidence>